<dbReference type="Proteomes" id="UP000824540">
    <property type="component" value="Unassembled WGS sequence"/>
</dbReference>
<protein>
    <submittedName>
        <fullName evidence="1">Uncharacterized protein</fullName>
    </submittedName>
</protein>
<dbReference type="EMBL" id="JAFBMS010000175">
    <property type="protein sequence ID" value="KAG9333802.1"/>
    <property type="molecule type" value="Genomic_DNA"/>
</dbReference>
<evidence type="ECO:0000313" key="2">
    <source>
        <dbReference type="Proteomes" id="UP000824540"/>
    </source>
</evidence>
<gene>
    <name evidence="1" type="ORF">JZ751_010081</name>
</gene>
<sequence>MSSEVLKISSAAFIWARYLPVISLGRGTQPGQGTCPSTSHMHSFRQYFFGPKLAGFEATILARASACSTSLERQYCRYLIRFMELTVSFP</sequence>
<reference evidence="1" key="1">
    <citation type="thesis" date="2021" institute="BYU ScholarsArchive" country="Provo, UT, USA">
        <title>Applications of and Algorithms for Genome Assembly and Genomic Analyses with an Emphasis on Marine Teleosts.</title>
        <authorList>
            <person name="Pickett B.D."/>
        </authorList>
    </citation>
    <scope>NUCLEOTIDE SEQUENCE</scope>
    <source>
        <strain evidence="1">HI-2016</strain>
    </source>
</reference>
<keyword evidence="2" id="KW-1185">Reference proteome</keyword>
<proteinExistence type="predicted"/>
<accession>A0A8T2N7X8</accession>
<comment type="caution">
    <text evidence="1">The sequence shown here is derived from an EMBL/GenBank/DDBJ whole genome shotgun (WGS) entry which is preliminary data.</text>
</comment>
<name>A0A8T2N7X8_9TELE</name>
<organism evidence="1 2">
    <name type="scientific">Albula glossodonta</name>
    <name type="common">roundjaw bonefish</name>
    <dbReference type="NCBI Taxonomy" id="121402"/>
    <lineage>
        <taxon>Eukaryota</taxon>
        <taxon>Metazoa</taxon>
        <taxon>Chordata</taxon>
        <taxon>Craniata</taxon>
        <taxon>Vertebrata</taxon>
        <taxon>Euteleostomi</taxon>
        <taxon>Actinopterygii</taxon>
        <taxon>Neopterygii</taxon>
        <taxon>Teleostei</taxon>
        <taxon>Albuliformes</taxon>
        <taxon>Albulidae</taxon>
        <taxon>Albula</taxon>
    </lineage>
</organism>
<dbReference type="OrthoDB" id="10483986at2759"/>
<evidence type="ECO:0000313" key="1">
    <source>
        <dbReference type="EMBL" id="KAG9333802.1"/>
    </source>
</evidence>
<dbReference type="AlphaFoldDB" id="A0A8T2N7X8"/>